<dbReference type="PANTHER" id="PTHR11706:SF33">
    <property type="entry name" value="NATURAL RESISTANCE-ASSOCIATED MACROPHAGE PROTEIN 2"/>
    <property type="match status" value="1"/>
</dbReference>
<organism evidence="9">
    <name type="scientific">Cladocopium goreaui</name>
    <dbReference type="NCBI Taxonomy" id="2562237"/>
    <lineage>
        <taxon>Eukaryota</taxon>
        <taxon>Sar</taxon>
        <taxon>Alveolata</taxon>
        <taxon>Dinophyceae</taxon>
        <taxon>Suessiales</taxon>
        <taxon>Symbiodiniaceae</taxon>
        <taxon>Cladocopium</taxon>
    </lineage>
</organism>
<protein>
    <submittedName>
        <fullName evidence="11">Divalent metal cation transporter MntH</fullName>
    </submittedName>
</protein>
<feature type="transmembrane region" description="Helical" evidence="7">
    <location>
        <begin position="430"/>
        <end position="451"/>
    </location>
</feature>
<feature type="transmembrane region" description="Helical" evidence="7">
    <location>
        <begin position="301"/>
        <end position="322"/>
    </location>
</feature>
<keyword evidence="4 7" id="KW-1133">Transmembrane helix</keyword>
<dbReference type="Gene3D" id="3.30.390.10">
    <property type="entry name" value="Enolase-like, N-terminal domain"/>
    <property type="match status" value="1"/>
</dbReference>
<dbReference type="EMBL" id="CAMXCT030000001">
    <property type="protein sequence ID" value="CAL4759299.1"/>
    <property type="molecule type" value="Genomic_DNA"/>
</dbReference>
<dbReference type="SMART" id="SM00448">
    <property type="entry name" value="REC"/>
    <property type="match status" value="1"/>
</dbReference>
<feature type="domain" description="Response regulatory" evidence="8">
    <location>
        <begin position="15"/>
        <end position="130"/>
    </location>
</feature>
<keyword evidence="5 7" id="KW-0472">Membrane</keyword>
<dbReference type="Gene3D" id="3.20.20.120">
    <property type="entry name" value="Enolase-like C-terminal domain"/>
    <property type="match status" value="1"/>
</dbReference>
<feature type="transmembrane region" description="Helical" evidence="7">
    <location>
        <begin position="342"/>
        <end position="365"/>
    </location>
</feature>
<accession>A0A9P1BEP1</accession>
<feature type="transmembrane region" description="Helical" evidence="7">
    <location>
        <begin position="164"/>
        <end position="183"/>
    </location>
</feature>
<dbReference type="GO" id="GO:0015086">
    <property type="term" value="F:cadmium ion transmembrane transporter activity"/>
    <property type="evidence" value="ECO:0007669"/>
    <property type="project" value="TreeGrafter"/>
</dbReference>
<reference evidence="10" key="2">
    <citation type="submission" date="2024-04" db="EMBL/GenBank/DDBJ databases">
        <authorList>
            <person name="Chen Y."/>
            <person name="Shah S."/>
            <person name="Dougan E. K."/>
            <person name="Thang M."/>
            <person name="Chan C."/>
        </authorList>
    </citation>
    <scope>NUCLEOTIDE SEQUENCE [LARGE SCALE GENOMIC DNA]</scope>
</reference>
<gene>
    <name evidence="9" type="ORF">C1SCF055_LOCUS577</name>
</gene>
<dbReference type="NCBIfam" id="NF037982">
    <property type="entry name" value="Nramp_1"/>
    <property type="match status" value="1"/>
</dbReference>
<evidence type="ECO:0000259" key="8">
    <source>
        <dbReference type="PROSITE" id="PS50110"/>
    </source>
</evidence>
<dbReference type="Pfam" id="PF01566">
    <property type="entry name" value="Nramp"/>
    <property type="match status" value="1"/>
</dbReference>
<feature type="transmembrane region" description="Helical" evidence="7">
    <location>
        <begin position="525"/>
        <end position="549"/>
    </location>
</feature>
<feature type="transmembrane region" description="Helical" evidence="7">
    <location>
        <begin position="272"/>
        <end position="289"/>
    </location>
</feature>
<evidence type="ECO:0000256" key="1">
    <source>
        <dbReference type="ARBA" id="ARBA00004141"/>
    </source>
</evidence>
<feature type="modified residue" description="4-aspartylphosphate" evidence="6">
    <location>
        <position position="64"/>
    </location>
</feature>
<dbReference type="InterPro" id="IPR011006">
    <property type="entry name" value="CheY-like_superfamily"/>
</dbReference>
<proteinExistence type="predicted"/>
<evidence type="ECO:0000256" key="4">
    <source>
        <dbReference type="ARBA" id="ARBA00022989"/>
    </source>
</evidence>
<reference evidence="9" key="1">
    <citation type="submission" date="2022-10" db="EMBL/GenBank/DDBJ databases">
        <authorList>
            <person name="Chen Y."/>
            <person name="Dougan E. K."/>
            <person name="Chan C."/>
            <person name="Rhodes N."/>
            <person name="Thang M."/>
        </authorList>
    </citation>
    <scope>NUCLEOTIDE SEQUENCE</scope>
</reference>
<evidence type="ECO:0000256" key="3">
    <source>
        <dbReference type="ARBA" id="ARBA00022692"/>
    </source>
</evidence>
<dbReference type="InterPro" id="IPR029017">
    <property type="entry name" value="Enolase-like_N"/>
</dbReference>
<keyword evidence="6" id="KW-0597">Phosphoprotein</keyword>
<dbReference type="OrthoDB" id="409173at2759"/>
<evidence type="ECO:0000313" key="10">
    <source>
        <dbReference type="EMBL" id="CAL1125362.1"/>
    </source>
</evidence>
<feature type="transmembrane region" description="Helical" evidence="7">
    <location>
        <begin position="189"/>
        <end position="213"/>
    </location>
</feature>
<feature type="transmembrane region" description="Helical" evidence="7">
    <location>
        <begin position="386"/>
        <end position="410"/>
    </location>
</feature>
<dbReference type="SUPFAM" id="SSF52172">
    <property type="entry name" value="CheY-like"/>
    <property type="match status" value="1"/>
</dbReference>
<dbReference type="GO" id="GO:0034755">
    <property type="term" value="P:iron ion transmembrane transport"/>
    <property type="evidence" value="ECO:0007669"/>
    <property type="project" value="TreeGrafter"/>
</dbReference>
<dbReference type="InterPro" id="IPR036849">
    <property type="entry name" value="Enolase-like_C_sf"/>
</dbReference>
<dbReference type="Pfam" id="PF00072">
    <property type="entry name" value="Response_reg"/>
    <property type="match status" value="1"/>
</dbReference>
<keyword evidence="2" id="KW-0813">Transport</keyword>
<feature type="transmembrane region" description="Helical" evidence="7">
    <location>
        <begin position="472"/>
        <end position="489"/>
    </location>
</feature>
<dbReference type="GO" id="GO:0005886">
    <property type="term" value="C:plasma membrane"/>
    <property type="evidence" value="ECO:0007669"/>
    <property type="project" value="TreeGrafter"/>
</dbReference>
<sequence length="998" mass="109026">MSCEFVRQGESEVVRVLVVDDEKQYCDNLSLCLTTEGYEVVTATTSDEAINLGKSFCPDVLVADWMLRSDEDGLDVSRTLLSQLPKLETVLITGYPSGELHSDARESKVFEVLEKPFELNDFLSVVEYAARSADEGGPNSEASSVRKTHWEMLHRMLGRLLQRIGPAFIVGACIIGPGSVTLMSKTGSLYGYSMLWLAVLSGTFMAGFIALFMRFGIYGEETVLGITAQRLTRPFAMLCGVALSSTNAAFQFGNNLGVTAAMNTLLPDVSQYLWPVLFTLAAIVFMFSLKQIYRTIEVMMTMFLVLMFLAFLVNLIMARPNIGQMLAGLVPTLPSGEGGIEWVTLGGLVATTFILVAAFFQTYLVKAKGWTEADMGSATLDTVLASIIYTLIGCVIMATAATVLYPHIIVTSADEMASQLEGLFGPSAKFIFAVGFGAAAFSSFITNSLIGGVVLNDGLGLGGQLDSTPTKILAAAILLLGMFTSLAIIHQENAPLPVAAQSENESQVAEDAAAAPPPSSLKVNAIAIGQATTLLAVPLGVIVTLIVVFDPQSNRNHRLPLPAKGFVIVGLVLLLGTDVRVVEAKAFFSREHARTPMKFGGVVMDATWYCHVGVTVENRRGERATGWGATLLADLWAWPSSLTPHDTCEAWMCDLVSKWCEFVTSTNEVGHPVDLYWQWEPELFRVADELAQKSQLTEPVPRLAVLMCAAPLDAALHDAFGRAAKVDVYEAYGREHMQYDLSRWLGPRFNDRHIADYLRQPPERIDAFHLVGGLDKLTAAEVTADDPQDGLPNSLDAWIRREGIHCLKVKLRGTDLPWDIQRLLDVSRIAREEHRKLGIKQLWLTLDTNEMCEWPEYAEELLLRVREQAVIIDEAMASLEDLELAMELGYSGVALKACKCQSAELVIAARAIEDGIPFSIQDLACPGIALLQSARLGAQLPTIHGVESNGRQFYPRTSDPERQVHPGMYHLSDGQLDLSTISGPGLGYRWEEIGRSIG</sequence>
<dbReference type="Gene3D" id="3.40.50.2300">
    <property type="match status" value="1"/>
</dbReference>
<dbReference type="GO" id="GO:0000160">
    <property type="term" value="P:phosphorelay signal transduction system"/>
    <property type="evidence" value="ECO:0007669"/>
    <property type="project" value="InterPro"/>
</dbReference>
<dbReference type="AlphaFoldDB" id="A0A9P1BEP1"/>
<evidence type="ECO:0000256" key="7">
    <source>
        <dbReference type="SAM" id="Phobius"/>
    </source>
</evidence>
<comment type="subcellular location">
    <subcellularLocation>
        <location evidence="1">Membrane</location>
        <topology evidence="1">Multi-pass membrane protein</topology>
    </subcellularLocation>
</comment>
<evidence type="ECO:0000256" key="2">
    <source>
        <dbReference type="ARBA" id="ARBA00022448"/>
    </source>
</evidence>
<dbReference type="InterPro" id="IPR001789">
    <property type="entry name" value="Sig_transdc_resp-reg_receiver"/>
</dbReference>
<evidence type="ECO:0000313" key="11">
    <source>
        <dbReference type="EMBL" id="CAL4759299.1"/>
    </source>
</evidence>
<dbReference type="GO" id="GO:0005384">
    <property type="term" value="F:manganese ion transmembrane transporter activity"/>
    <property type="evidence" value="ECO:0007669"/>
    <property type="project" value="TreeGrafter"/>
</dbReference>
<dbReference type="Proteomes" id="UP001152797">
    <property type="component" value="Unassembled WGS sequence"/>
</dbReference>
<dbReference type="EMBL" id="CAMXCT010000001">
    <property type="protein sequence ID" value="CAI3971987.1"/>
    <property type="molecule type" value="Genomic_DNA"/>
</dbReference>
<evidence type="ECO:0000256" key="6">
    <source>
        <dbReference type="PROSITE-ProRule" id="PRU00169"/>
    </source>
</evidence>
<dbReference type="CDD" id="cd00156">
    <property type="entry name" value="REC"/>
    <property type="match status" value="1"/>
</dbReference>
<dbReference type="PROSITE" id="PS50110">
    <property type="entry name" value="RESPONSE_REGULATORY"/>
    <property type="match status" value="1"/>
</dbReference>
<comment type="caution">
    <text evidence="9">The sequence shown here is derived from an EMBL/GenBank/DDBJ whole genome shotgun (WGS) entry which is preliminary data.</text>
</comment>
<dbReference type="EMBL" id="CAMXCT020000001">
    <property type="protein sequence ID" value="CAL1125362.1"/>
    <property type="molecule type" value="Genomic_DNA"/>
</dbReference>
<keyword evidence="12" id="KW-1185">Reference proteome</keyword>
<evidence type="ECO:0000256" key="5">
    <source>
        <dbReference type="ARBA" id="ARBA00023136"/>
    </source>
</evidence>
<dbReference type="PANTHER" id="PTHR11706">
    <property type="entry name" value="SOLUTE CARRIER PROTEIN FAMILY 11 MEMBER"/>
    <property type="match status" value="1"/>
</dbReference>
<feature type="transmembrane region" description="Helical" evidence="7">
    <location>
        <begin position="561"/>
        <end position="582"/>
    </location>
</feature>
<name>A0A9P1BEP1_9DINO</name>
<dbReference type="InterPro" id="IPR001046">
    <property type="entry name" value="NRAMP_fam"/>
</dbReference>
<evidence type="ECO:0000313" key="9">
    <source>
        <dbReference type="EMBL" id="CAI3971987.1"/>
    </source>
</evidence>
<keyword evidence="3 7" id="KW-0812">Transmembrane</keyword>
<evidence type="ECO:0000313" key="12">
    <source>
        <dbReference type="Proteomes" id="UP001152797"/>
    </source>
</evidence>
<dbReference type="SUPFAM" id="SSF51604">
    <property type="entry name" value="Enolase C-terminal domain-like"/>
    <property type="match status" value="1"/>
</dbReference>